<protein>
    <submittedName>
        <fullName evidence="4">Spore coat protein</fullName>
    </submittedName>
</protein>
<name>A0A6I4VWF1_9BACL</name>
<proteinExistence type="inferred from homology"/>
<keyword evidence="1" id="KW-0749">Sporulation</keyword>
<dbReference type="RefSeq" id="WP_160801773.1">
    <property type="nucleotide sequence ID" value="NZ_WUUL01000007.1"/>
</dbReference>
<evidence type="ECO:0000313" key="4">
    <source>
        <dbReference type="EMBL" id="MXQ54415.1"/>
    </source>
</evidence>
<dbReference type="InterPro" id="IPR012347">
    <property type="entry name" value="Ferritin-like"/>
</dbReference>
<keyword evidence="5" id="KW-1185">Reference proteome</keyword>
<dbReference type="Gene3D" id="1.20.1260.10">
    <property type="match status" value="1"/>
</dbReference>
<organism evidence="4 5">
    <name type="scientific">Shimazuella alba</name>
    <dbReference type="NCBI Taxonomy" id="2690964"/>
    <lineage>
        <taxon>Bacteria</taxon>
        <taxon>Bacillati</taxon>
        <taxon>Bacillota</taxon>
        <taxon>Bacilli</taxon>
        <taxon>Bacillales</taxon>
        <taxon>Thermoactinomycetaceae</taxon>
        <taxon>Shimazuella</taxon>
    </lineage>
</organism>
<dbReference type="GO" id="GO:0030435">
    <property type="term" value="P:sporulation resulting in formation of a cellular spore"/>
    <property type="evidence" value="ECO:0007669"/>
    <property type="project" value="UniProtKB-KW"/>
</dbReference>
<dbReference type="Proteomes" id="UP000430692">
    <property type="component" value="Unassembled WGS sequence"/>
</dbReference>
<reference evidence="4 5" key="1">
    <citation type="submission" date="2019-12" db="EMBL/GenBank/DDBJ databases">
        <title>Whole-genome analyses of novel actinobacteria.</title>
        <authorList>
            <person name="Sahin N."/>
            <person name="Saygin H."/>
        </authorList>
    </citation>
    <scope>NUCLEOTIDE SEQUENCE [LARGE SCALE GENOMIC DNA]</scope>
    <source>
        <strain evidence="4 5">KC615</strain>
    </source>
</reference>
<gene>
    <name evidence="4" type="ORF">GSM42_11970</name>
</gene>
<keyword evidence="4" id="KW-0167">Capsid protein</keyword>
<dbReference type="InterPro" id="IPR012851">
    <property type="entry name" value="Spore_coat_CotF-like"/>
</dbReference>
<accession>A0A6I4VWF1</accession>
<evidence type="ECO:0000256" key="1">
    <source>
        <dbReference type="ARBA" id="ARBA00022969"/>
    </source>
</evidence>
<dbReference type="AlphaFoldDB" id="A0A6I4VWF1"/>
<dbReference type="PANTHER" id="PTHR39183">
    <property type="entry name" value="SPORE COAT PROTEIN F-LIKE PROTEIN YHCQ"/>
    <property type="match status" value="1"/>
</dbReference>
<dbReference type="Pfam" id="PF07875">
    <property type="entry name" value="Coat_F"/>
    <property type="match status" value="1"/>
</dbReference>
<dbReference type="PANTHER" id="PTHR39183:SF1">
    <property type="entry name" value="SPORE COAT PROTEIN F-LIKE PROTEIN YHCQ"/>
    <property type="match status" value="1"/>
</dbReference>
<comment type="caution">
    <text evidence="4">The sequence shown here is derived from an EMBL/GenBank/DDBJ whole genome shotgun (WGS) entry which is preliminary data.</text>
</comment>
<evidence type="ECO:0000313" key="5">
    <source>
        <dbReference type="Proteomes" id="UP000430692"/>
    </source>
</evidence>
<dbReference type="EMBL" id="WUUL01000007">
    <property type="protein sequence ID" value="MXQ54415.1"/>
    <property type="molecule type" value="Genomic_DNA"/>
</dbReference>
<keyword evidence="4" id="KW-0946">Virion</keyword>
<comment type="subcellular location">
    <subcellularLocation>
        <location evidence="2">Spore coat</location>
    </subcellularLocation>
</comment>
<comment type="similarity">
    <text evidence="3">Belongs to the CotF family.</text>
</comment>
<sequence length="122" mass="13925">MINDYLEVENAEGMPELADSALAMEFLLTIKTGVRNTAIAMTETTNPDLRQLYRAQIEQGLALHEEVSNFMMNRGWLYPYNYNEQYKQDLKSIEGAFMIGKMDLFPGDTSRLGMMAQIDSDQ</sequence>
<evidence type="ECO:0000256" key="3">
    <source>
        <dbReference type="ARBA" id="ARBA00024344"/>
    </source>
</evidence>
<evidence type="ECO:0000256" key="2">
    <source>
        <dbReference type="ARBA" id="ARBA00024325"/>
    </source>
</evidence>